<evidence type="ECO:0000313" key="7">
    <source>
        <dbReference type="Proteomes" id="UP000664545"/>
    </source>
</evidence>
<comment type="catalytic activity">
    <reaction evidence="1">
        <text>Hydrolyzes the link between N-acetylmuramoyl residues and L-amino acid residues in certain cell-wall glycopeptides.</text>
        <dbReference type="EC" id="3.5.1.28"/>
    </reaction>
</comment>
<dbReference type="Proteomes" id="UP000664545">
    <property type="component" value="Unassembled WGS sequence"/>
</dbReference>
<dbReference type="InterPro" id="IPR002502">
    <property type="entry name" value="Amidase_domain"/>
</dbReference>
<reference evidence="6" key="1">
    <citation type="submission" date="2021-02" db="EMBL/GenBank/DDBJ databases">
        <title>Abyssanaerobacter marinus gen.nov., sp., nov, anaerobic bacterium isolated from the Onnuri vent field of Indian Ocean and suggestion of Mogibacteriaceae fam. nov., and proposal of reclassification of ambiguous this family's genus member.</title>
        <authorList>
            <person name="Kim Y.J."/>
            <person name="Yang J.-A."/>
        </authorList>
    </citation>
    <scope>NUCLEOTIDE SEQUENCE</scope>
    <source>
        <strain evidence="6">DSM 2634</strain>
    </source>
</reference>
<dbReference type="SMART" id="SM00644">
    <property type="entry name" value="Ami_2"/>
    <property type="match status" value="1"/>
</dbReference>
<keyword evidence="3" id="KW-0378">Hydrolase</keyword>
<accession>A0A939D8L2</accession>
<dbReference type="CDD" id="cd06583">
    <property type="entry name" value="PGRP"/>
    <property type="match status" value="1"/>
</dbReference>
<dbReference type="PANTHER" id="PTHR30417:SF1">
    <property type="entry name" value="N-ACETYLMURAMOYL-L-ALANINE AMIDASE AMID"/>
    <property type="match status" value="1"/>
</dbReference>
<dbReference type="Gene3D" id="3.40.80.10">
    <property type="entry name" value="Peptidoglycan recognition protein-like"/>
    <property type="match status" value="1"/>
</dbReference>
<protein>
    <recommendedName>
        <fullName evidence="2">N-acetylmuramoyl-L-alanine amidase</fullName>
        <ecNumber evidence="2">3.5.1.28</ecNumber>
    </recommendedName>
</protein>
<proteinExistence type="predicted"/>
<dbReference type="GO" id="GO:0008745">
    <property type="term" value="F:N-acetylmuramoyl-L-alanine amidase activity"/>
    <property type="evidence" value="ECO:0007669"/>
    <property type="project" value="UniProtKB-EC"/>
</dbReference>
<gene>
    <name evidence="6" type="ORF">JYB65_07160</name>
</gene>
<name>A0A939D8L2_CLOAM</name>
<dbReference type="GO" id="GO:0071555">
    <property type="term" value="P:cell wall organization"/>
    <property type="evidence" value="ECO:0007669"/>
    <property type="project" value="UniProtKB-KW"/>
</dbReference>
<keyword evidence="7" id="KW-1185">Reference proteome</keyword>
<dbReference type="PANTHER" id="PTHR30417">
    <property type="entry name" value="N-ACETYLMURAMOYL-L-ALANINE AMIDASE AMID"/>
    <property type="match status" value="1"/>
</dbReference>
<evidence type="ECO:0000259" key="5">
    <source>
        <dbReference type="SMART" id="SM00644"/>
    </source>
</evidence>
<dbReference type="AlphaFoldDB" id="A0A939D8L2"/>
<keyword evidence="4" id="KW-0961">Cell wall biogenesis/degradation</keyword>
<dbReference type="InterPro" id="IPR036505">
    <property type="entry name" value="Amidase/PGRP_sf"/>
</dbReference>
<dbReference type="Pfam" id="PF01510">
    <property type="entry name" value="Amidase_2"/>
    <property type="match status" value="1"/>
</dbReference>
<dbReference type="GO" id="GO:0009254">
    <property type="term" value="P:peptidoglycan turnover"/>
    <property type="evidence" value="ECO:0007669"/>
    <property type="project" value="TreeGrafter"/>
</dbReference>
<organism evidence="6 7">
    <name type="scientific">Clostridium aminobutyricum</name>
    <dbReference type="NCBI Taxonomy" id="33953"/>
    <lineage>
        <taxon>Bacteria</taxon>
        <taxon>Bacillati</taxon>
        <taxon>Bacillota</taxon>
        <taxon>Clostridia</taxon>
        <taxon>Eubacteriales</taxon>
        <taxon>Clostridiaceae</taxon>
        <taxon>Clostridium</taxon>
    </lineage>
</organism>
<evidence type="ECO:0000256" key="3">
    <source>
        <dbReference type="ARBA" id="ARBA00022801"/>
    </source>
</evidence>
<feature type="domain" description="N-acetylmuramoyl-L-alanine amidase" evidence="5">
    <location>
        <begin position="10"/>
        <end position="154"/>
    </location>
</feature>
<dbReference type="EMBL" id="JAFJZZ010000002">
    <property type="protein sequence ID" value="MBN7773136.1"/>
    <property type="molecule type" value="Genomic_DNA"/>
</dbReference>
<evidence type="ECO:0000256" key="2">
    <source>
        <dbReference type="ARBA" id="ARBA00011901"/>
    </source>
</evidence>
<evidence type="ECO:0000256" key="4">
    <source>
        <dbReference type="ARBA" id="ARBA00023316"/>
    </source>
</evidence>
<dbReference type="EC" id="3.5.1.28" evidence="2"/>
<dbReference type="SUPFAM" id="SSF55846">
    <property type="entry name" value="N-acetylmuramoyl-L-alanine amidase-like"/>
    <property type="match status" value="1"/>
</dbReference>
<dbReference type="RefSeq" id="WP_206581971.1">
    <property type="nucleotide sequence ID" value="NZ_JAFJZZ010000002.1"/>
</dbReference>
<dbReference type="GO" id="GO:0009253">
    <property type="term" value="P:peptidoglycan catabolic process"/>
    <property type="evidence" value="ECO:0007669"/>
    <property type="project" value="InterPro"/>
</dbReference>
<comment type="caution">
    <text evidence="6">The sequence shown here is derived from an EMBL/GenBank/DDBJ whole genome shotgun (WGS) entry which is preliminary data.</text>
</comment>
<dbReference type="InterPro" id="IPR051206">
    <property type="entry name" value="NAMLAA_amidase_2"/>
</dbReference>
<evidence type="ECO:0000256" key="1">
    <source>
        <dbReference type="ARBA" id="ARBA00001561"/>
    </source>
</evidence>
<sequence>MISIKTNLTTVNFSPGRSGSSIQYLVFHYTANDGDTAEANANYFKSINRNASAHYFVDERDIVQVVKDSDTAWHCGDTQKYTNGGATLKGIVKNVNSIGIEMCSDKVNGEFVITEATQANAIELGKMLMGKYNIPVERVVRHYDVTGKLCPQPFFQDISQWNRFKARLVEMEEEDEDVIRYNRLSDIPDTYGFRTIVEKLMTVKIINGDGSDPTGNNDVIDLSHDMVRMLVFNYNAGVYDLKLKQAGILR</sequence>
<evidence type="ECO:0000313" key="6">
    <source>
        <dbReference type="EMBL" id="MBN7773136.1"/>
    </source>
</evidence>